<organism evidence="16 17">
    <name type="scientific">Pyrodictium occultum</name>
    <dbReference type="NCBI Taxonomy" id="2309"/>
    <lineage>
        <taxon>Archaea</taxon>
        <taxon>Thermoproteota</taxon>
        <taxon>Thermoprotei</taxon>
        <taxon>Desulfurococcales</taxon>
        <taxon>Pyrodictiaceae</taxon>
        <taxon>Pyrodictium</taxon>
    </lineage>
</organism>
<feature type="binding site" evidence="13">
    <location>
        <position position="389"/>
    </location>
    <ligand>
        <name>GMP</name>
        <dbReference type="ChEBI" id="CHEBI:58115"/>
    </ligand>
</feature>
<feature type="binding site" evidence="14">
    <location>
        <position position="207"/>
    </location>
    <ligand>
        <name>Mn(2+)</name>
        <dbReference type="ChEBI" id="CHEBI:29035"/>
        <label>1</label>
    </ligand>
</feature>
<evidence type="ECO:0000256" key="11">
    <source>
        <dbReference type="ARBA" id="ARBA00049514"/>
    </source>
</evidence>
<comment type="function">
    <text evidence="9">Essential for tRNA splicing and maturation. Acts by directly joining spliced tRNA halves to mature-sized tRNAs. Joins RNA with 2',3'-cyclic-phosphate or 3'-phosphate ends to RNA with 5'-hydroxy ends.</text>
</comment>
<evidence type="ECO:0000256" key="1">
    <source>
        <dbReference type="ARBA" id="ARBA00008071"/>
    </source>
</evidence>
<evidence type="ECO:0000256" key="2">
    <source>
        <dbReference type="ARBA" id="ARBA00011245"/>
    </source>
</evidence>
<dbReference type="GO" id="GO:0005525">
    <property type="term" value="F:GTP binding"/>
    <property type="evidence" value="ECO:0007669"/>
    <property type="project" value="UniProtKB-KW"/>
</dbReference>
<feature type="binding site" evidence="14">
    <location>
        <position position="99"/>
    </location>
    <ligand>
        <name>Mn(2+)</name>
        <dbReference type="ChEBI" id="CHEBI:29035"/>
        <label>1</label>
    </ligand>
</feature>
<dbReference type="GO" id="GO:0046872">
    <property type="term" value="F:metal ion binding"/>
    <property type="evidence" value="ECO:0007669"/>
    <property type="project" value="UniProtKB-UniRule"/>
</dbReference>
<evidence type="ECO:0000256" key="9">
    <source>
        <dbReference type="ARBA" id="ARBA00045316"/>
    </source>
</evidence>
<keyword evidence="4 14" id="KW-0479">Metal-binding</keyword>
<dbReference type="FunFam" id="3.90.1860.10:FF:000001">
    <property type="entry name" value="tRNA-splicing ligase RtcB homolog"/>
    <property type="match status" value="1"/>
</dbReference>
<evidence type="ECO:0000256" key="5">
    <source>
        <dbReference type="ARBA" id="ARBA00022741"/>
    </source>
</evidence>
<evidence type="ECO:0000313" key="17">
    <source>
        <dbReference type="Proteomes" id="UP000053352"/>
    </source>
</evidence>
<feature type="binding site" evidence="13">
    <location>
        <begin position="333"/>
        <end position="334"/>
    </location>
    <ligand>
        <name>GMP</name>
        <dbReference type="ChEBI" id="CHEBI:58115"/>
    </ligand>
</feature>
<dbReference type="InterPro" id="IPR001233">
    <property type="entry name" value="RtcB"/>
</dbReference>
<accession>A0A0V8RTZ6</accession>
<keyword evidence="7 14" id="KW-0464">Manganese</keyword>
<comment type="catalytic activity">
    <reaction evidence="11">
        <text>a 3'-end 2',3'-cyclophospho-ribonucleotide-RNA + a 5'-end dephospho-ribonucleoside-RNA + GTP + H2O = a ribonucleotidyl-ribonucleotide-RNA + GMP + diphosphate + H(+)</text>
        <dbReference type="Rhea" id="RHEA:68080"/>
        <dbReference type="Rhea" id="RHEA-COMP:10464"/>
        <dbReference type="Rhea" id="RHEA-COMP:13936"/>
        <dbReference type="Rhea" id="RHEA-COMP:17355"/>
        <dbReference type="ChEBI" id="CHEBI:15377"/>
        <dbReference type="ChEBI" id="CHEBI:15378"/>
        <dbReference type="ChEBI" id="CHEBI:33019"/>
        <dbReference type="ChEBI" id="CHEBI:37565"/>
        <dbReference type="ChEBI" id="CHEBI:58115"/>
        <dbReference type="ChEBI" id="CHEBI:83064"/>
        <dbReference type="ChEBI" id="CHEBI:138284"/>
        <dbReference type="ChEBI" id="CHEBI:173118"/>
        <dbReference type="EC" id="6.5.1.8"/>
    </reaction>
</comment>
<dbReference type="RefSeq" id="WP_058370148.1">
    <property type="nucleotide sequence ID" value="NZ_LNTB01000001.1"/>
</dbReference>
<dbReference type="GO" id="GO:0006388">
    <property type="term" value="P:tRNA splicing, via endonucleolytic cleavage and ligation"/>
    <property type="evidence" value="ECO:0007669"/>
    <property type="project" value="UniProtKB-ARBA"/>
</dbReference>
<evidence type="ECO:0000256" key="6">
    <source>
        <dbReference type="ARBA" id="ARBA00023134"/>
    </source>
</evidence>
<dbReference type="SUPFAM" id="SSF103365">
    <property type="entry name" value="Hypothetical protein PH1602"/>
    <property type="match status" value="1"/>
</dbReference>
<evidence type="ECO:0000256" key="14">
    <source>
        <dbReference type="PIRSR" id="PIRSR601233-3"/>
    </source>
</evidence>
<feature type="binding site" evidence="13">
    <location>
        <begin position="382"/>
        <end position="385"/>
    </location>
    <ligand>
        <name>GMP</name>
        <dbReference type="ChEBI" id="CHEBI:58115"/>
    </ligand>
</feature>
<dbReference type="Gene3D" id="3.90.1860.10">
    <property type="entry name" value="tRNA-splicing ligase RtcB"/>
    <property type="match status" value="1"/>
</dbReference>
<keyword evidence="3 15" id="KW-0436">Ligase</keyword>
<dbReference type="PANTHER" id="PTHR11118:SF1">
    <property type="entry name" value="RNA-SPLICING LIGASE RTCB HOMOLOG"/>
    <property type="match status" value="1"/>
</dbReference>
<dbReference type="OrthoDB" id="9887at2157"/>
<dbReference type="GO" id="GO:0003972">
    <property type="term" value="F:RNA ligase (ATP) activity"/>
    <property type="evidence" value="ECO:0007669"/>
    <property type="project" value="TreeGrafter"/>
</dbReference>
<protein>
    <recommendedName>
        <fullName evidence="8 15">tRNA-splicing ligase RtcB</fullName>
        <ecNumber evidence="15">6.5.1.-</ecNumber>
    </recommendedName>
</protein>
<comment type="subunit">
    <text evidence="2 15">Monomer.</text>
</comment>
<evidence type="ECO:0000256" key="15">
    <source>
        <dbReference type="RuleBase" id="RU371113"/>
    </source>
</evidence>
<dbReference type="AlphaFoldDB" id="A0A0V8RTZ6"/>
<evidence type="ECO:0000313" key="16">
    <source>
        <dbReference type="EMBL" id="KSW11475.1"/>
    </source>
</evidence>
<keyword evidence="6 13" id="KW-0342">GTP-binding</keyword>
<dbReference type="Proteomes" id="UP000053352">
    <property type="component" value="Unassembled WGS sequence"/>
</dbReference>
<evidence type="ECO:0000256" key="8">
    <source>
        <dbReference type="ARBA" id="ARBA00033766"/>
    </source>
</evidence>
<feature type="binding site" evidence="14">
    <location>
        <position position="333"/>
    </location>
    <ligand>
        <name>Mn(2+)</name>
        <dbReference type="ChEBI" id="CHEBI:29035"/>
        <label>2</label>
    </ligand>
</feature>
<evidence type="ECO:0000256" key="10">
    <source>
        <dbReference type="ARBA" id="ARBA00047746"/>
    </source>
</evidence>
<evidence type="ECO:0000256" key="7">
    <source>
        <dbReference type="ARBA" id="ARBA00023211"/>
    </source>
</evidence>
<comment type="catalytic activity">
    <reaction evidence="10">
        <text>a 3'-end 3'-phospho-ribonucleotide-RNA + a 5'-end dephospho-ribonucleoside-RNA + GTP = a ribonucleotidyl-ribonucleotide-RNA + GMP + diphosphate</text>
        <dbReference type="Rhea" id="RHEA:68076"/>
        <dbReference type="Rhea" id="RHEA-COMP:10463"/>
        <dbReference type="Rhea" id="RHEA-COMP:13936"/>
        <dbReference type="Rhea" id="RHEA-COMP:17355"/>
        <dbReference type="ChEBI" id="CHEBI:33019"/>
        <dbReference type="ChEBI" id="CHEBI:37565"/>
        <dbReference type="ChEBI" id="CHEBI:58115"/>
        <dbReference type="ChEBI" id="CHEBI:83062"/>
        <dbReference type="ChEBI" id="CHEBI:138284"/>
        <dbReference type="ChEBI" id="CHEBI:173118"/>
        <dbReference type="EC" id="6.5.1.8"/>
    </reaction>
</comment>
<dbReference type="EC" id="6.5.1.-" evidence="15"/>
<gene>
    <name evidence="15" type="primary">rtcB</name>
    <name evidence="16" type="ORF">CF15_01080</name>
</gene>
<comment type="caution">
    <text evidence="16">The sequence shown here is derived from an EMBL/GenBank/DDBJ whole genome shotgun (WGS) entry which is preliminary data.</text>
</comment>
<evidence type="ECO:0000256" key="3">
    <source>
        <dbReference type="ARBA" id="ARBA00022598"/>
    </source>
</evidence>
<evidence type="ECO:0000256" key="4">
    <source>
        <dbReference type="ARBA" id="ARBA00022723"/>
    </source>
</evidence>
<dbReference type="STRING" id="2309.CF15_01080"/>
<reference evidence="16 17" key="1">
    <citation type="submission" date="2015-11" db="EMBL/GenBank/DDBJ databases">
        <title>Genome sequence of Pyrodictium occultum PL-19, a marine hyperthermophilic archaeon isolated from Volcano, Italy.</title>
        <authorList>
            <person name="Utturkar S."/>
            <person name="Huber H."/>
            <person name="Leptihn S."/>
            <person name="Brown S."/>
            <person name="Stetter K.O."/>
            <person name="Podar M."/>
        </authorList>
    </citation>
    <scope>NUCLEOTIDE SEQUENCE [LARGE SCALE GENOMIC DNA]</scope>
    <source>
        <strain evidence="16 17">PL-19</strain>
    </source>
</reference>
<evidence type="ECO:0000256" key="12">
    <source>
        <dbReference type="PIRSR" id="PIRSR601233-1"/>
    </source>
</evidence>
<name>A0A0V8RTZ6_PYROC</name>
<dbReference type="Pfam" id="PF01139">
    <property type="entry name" value="RtcB"/>
    <property type="match status" value="1"/>
</dbReference>
<comment type="cofactor">
    <cofactor evidence="14 15">
        <name>Mn(2+)</name>
        <dbReference type="ChEBI" id="CHEBI:29035"/>
    </cofactor>
    <text evidence="14 15">Binds 2 manganese ions per subunit.</text>
</comment>
<sequence length="484" mass="53796">MSARMPLKRVGDYEWMIPKGAKPCMRVPALIFADEFLLEKMKGDLTLVQAANVACLHGIQKYSIVMPDGHQGYGFPIGGVAAMSIDEDGVISPGGVGYDINCGVRVIRTDLDIKEVKPKLRELIDELFRNVPSGLGSTGKIKVSVQELNKVLDEGVQWAVKRGYAWAEDPEHIEERGSWGLADSSKVSERAKRRGAEQLGTLGSGNHFLEVQVVDRIYDPEKAKAMGITHEGQVVVMIHTGSRGLGHQVASDYLMIMERAMRKYGIRPPDRELASVPYSSREAQDYIRAMAAAANFAWTNRQLITYWTRESFRNVFHRDPDQLGMRIVYDVAHNIAKFEEYEVDGKRMKMIIHRKGATRAFPPGHPEIPKDYQSVGQPVLIPGSMGTASYILAGVPTGVKAWYTAPHGAGRWMSRAAAKRTKSYHQVVQELEQRGILIRASNRATVVEEMPEAYKDVDRVAFVAEKVGIAKIVARLRPIAVTKG</sequence>
<dbReference type="PANTHER" id="PTHR11118">
    <property type="entry name" value="RNA-SPLICING LIGASE RTCB HOMOLOG"/>
    <property type="match status" value="1"/>
</dbReference>
<dbReference type="GO" id="GO:0170057">
    <property type="term" value="F:RNA ligase (GTP) activity"/>
    <property type="evidence" value="ECO:0007669"/>
    <property type="project" value="UniProtKB-EC"/>
</dbReference>
<evidence type="ECO:0000256" key="13">
    <source>
        <dbReference type="PIRSR" id="PIRSR601233-2"/>
    </source>
</evidence>
<feature type="binding site" evidence="13">
    <location>
        <begin position="206"/>
        <end position="210"/>
    </location>
    <ligand>
        <name>GMP</name>
        <dbReference type="ChEBI" id="CHEBI:58115"/>
    </ligand>
</feature>
<feature type="binding site" evidence="13">
    <location>
        <begin position="407"/>
        <end position="410"/>
    </location>
    <ligand>
        <name>GMP</name>
        <dbReference type="ChEBI" id="CHEBI:58115"/>
    </ligand>
</feature>
<proteinExistence type="inferred from homology"/>
<keyword evidence="5 13" id="KW-0547">Nucleotide-binding</keyword>
<feature type="binding site" evidence="14">
    <location>
        <position position="239"/>
    </location>
    <ligand>
        <name>Mn(2+)</name>
        <dbReference type="ChEBI" id="CHEBI:29035"/>
        <label>2</label>
    </ligand>
</feature>
<feature type="active site" description="GMP-histidine intermediate" evidence="12">
    <location>
        <position position="407"/>
    </location>
</feature>
<keyword evidence="17" id="KW-1185">Reference proteome</keyword>
<dbReference type="InterPro" id="IPR036025">
    <property type="entry name" value="RtcB-like_sf"/>
</dbReference>
<dbReference type="EMBL" id="LNTB01000001">
    <property type="protein sequence ID" value="KSW11475.1"/>
    <property type="molecule type" value="Genomic_DNA"/>
</dbReference>
<feature type="binding site" evidence="13">
    <location>
        <position position="483"/>
    </location>
    <ligand>
        <name>GMP</name>
        <dbReference type="ChEBI" id="CHEBI:58115"/>
    </ligand>
</feature>
<comment type="similarity">
    <text evidence="1 15">Belongs to the RtcB family.</text>
</comment>